<evidence type="ECO:0000313" key="9">
    <source>
        <dbReference type="Proteomes" id="UP000031521"/>
    </source>
</evidence>
<evidence type="ECO:0000313" key="8">
    <source>
        <dbReference type="EMBL" id="AJE45827.1"/>
    </source>
</evidence>
<feature type="compositionally biased region" description="Basic and acidic residues" evidence="6">
    <location>
        <begin position="1"/>
        <end position="19"/>
    </location>
</feature>
<keyword evidence="3" id="KW-0963">Cytoplasm</keyword>
<dbReference type="InterPro" id="IPR002364">
    <property type="entry name" value="Quin_OxRdtase/zeta-crystal_CS"/>
</dbReference>
<dbReference type="InterPro" id="IPR013154">
    <property type="entry name" value="ADH-like_N"/>
</dbReference>
<gene>
    <name evidence="8" type="ORF">P73_1112</name>
</gene>
<dbReference type="SMART" id="SM00829">
    <property type="entry name" value="PKS_ER"/>
    <property type="match status" value="1"/>
</dbReference>
<dbReference type="SUPFAM" id="SSF51735">
    <property type="entry name" value="NAD(P)-binding Rossmann-fold domains"/>
    <property type="match status" value="1"/>
</dbReference>
<reference evidence="8 9" key="1">
    <citation type="journal article" date="2014" name="Int. J. Syst. Evol. Microbiol.">
        <title>Celeribacter indicus sp. nov., a polycyclic aromatic hydrocarbon-degrading bacterium from deep-sea sediment and reclassification of Huaishuia halophila as Celeribacter halophilus comb. nov.</title>
        <authorList>
            <person name="Lai Q."/>
            <person name="Cao J."/>
            <person name="Yuan J."/>
            <person name="Li F."/>
            <person name="Shao Z."/>
        </authorList>
    </citation>
    <scope>NUCLEOTIDE SEQUENCE [LARGE SCALE GENOMIC DNA]</scope>
    <source>
        <strain evidence="8">P73</strain>
    </source>
</reference>
<evidence type="ECO:0000259" key="7">
    <source>
        <dbReference type="SMART" id="SM00829"/>
    </source>
</evidence>
<dbReference type="PROSITE" id="PS01162">
    <property type="entry name" value="QOR_ZETA_CRYSTAL"/>
    <property type="match status" value="1"/>
</dbReference>
<evidence type="ECO:0000256" key="4">
    <source>
        <dbReference type="ARBA" id="ARBA00022857"/>
    </source>
</evidence>
<dbReference type="PANTHER" id="PTHR44154">
    <property type="entry name" value="QUINONE OXIDOREDUCTASE"/>
    <property type="match status" value="1"/>
</dbReference>
<proteinExistence type="predicted"/>
<dbReference type="KEGG" id="cid:P73_1112"/>
<dbReference type="Pfam" id="PF13602">
    <property type="entry name" value="ADH_zinc_N_2"/>
    <property type="match status" value="1"/>
</dbReference>
<dbReference type="HOGENOM" id="CLU_026673_3_3_5"/>
<dbReference type="GO" id="GO:0016491">
    <property type="term" value="F:oxidoreductase activity"/>
    <property type="evidence" value="ECO:0007669"/>
    <property type="project" value="InterPro"/>
</dbReference>
<protein>
    <submittedName>
        <fullName evidence="8">Alcohol dehydrogenase zinc-binding domain-containing protein</fullName>
    </submittedName>
</protein>
<organism evidence="8 9">
    <name type="scientific">Celeribacter indicus</name>
    <dbReference type="NCBI Taxonomy" id="1208324"/>
    <lineage>
        <taxon>Bacteria</taxon>
        <taxon>Pseudomonadati</taxon>
        <taxon>Pseudomonadota</taxon>
        <taxon>Alphaproteobacteria</taxon>
        <taxon>Rhodobacterales</taxon>
        <taxon>Roseobacteraceae</taxon>
        <taxon>Celeribacter</taxon>
    </lineage>
</organism>
<dbReference type="PANTHER" id="PTHR44154:SF1">
    <property type="entry name" value="QUINONE OXIDOREDUCTASE"/>
    <property type="match status" value="1"/>
</dbReference>
<comment type="subunit">
    <text evidence="2">Homotetramer.</text>
</comment>
<dbReference type="Gene3D" id="3.90.180.10">
    <property type="entry name" value="Medium-chain alcohol dehydrogenases, catalytic domain"/>
    <property type="match status" value="1"/>
</dbReference>
<dbReference type="Pfam" id="PF08240">
    <property type="entry name" value="ADH_N"/>
    <property type="match status" value="1"/>
</dbReference>
<accession>A0A0B5E047</accession>
<dbReference type="EMBL" id="CP004393">
    <property type="protein sequence ID" value="AJE45827.1"/>
    <property type="molecule type" value="Genomic_DNA"/>
</dbReference>
<name>A0A0B5E047_9RHOB</name>
<keyword evidence="5" id="KW-0694">RNA-binding</keyword>
<dbReference type="GO" id="GO:0008270">
    <property type="term" value="F:zinc ion binding"/>
    <property type="evidence" value="ECO:0007669"/>
    <property type="project" value="InterPro"/>
</dbReference>
<dbReference type="STRING" id="1208324.P73_1112"/>
<dbReference type="InterPro" id="IPR020843">
    <property type="entry name" value="ER"/>
</dbReference>
<comment type="subcellular location">
    <subcellularLocation>
        <location evidence="1">Cytoplasm</location>
    </subcellularLocation>
</comment>
<evidence type="ECO:0000256" key="3">
    <source>
        <dbReference type="ARBA" id="ARBA00022490"/>
    </source>
</evidence>
<dbReference type="InterPro" id="IPR011032">
    <property type="entry name" value="GroES-like_sf"/>
</dbReference>
<feature type="region of interest" description="Disordered" evidence="6">
    <location>
        <begin position="1"/>
        <end position="30"/>
    </location>
</feature>
<evidence type="ECO:0000256" key="6">
    <source>
        <dbReference type="SAM" id="MobiDB-lite"/>
    </source>
</evidence>
<evidence type="ECO:0000256" key="5">
    <source>
        <dbReference type="ARBA" id="ARBA00022884"/>
    </source>
</evidence>
<dbReference type="GO" id="GO:0005737">
    <property type="term" value="C:cytoplasm"/>
    <property type="evidence" value="ECO:0007669"/>
    <property type="project" value="UniProtKB-SubCell"/>
</dbReference>
<dbReference type="InterPro" id="IPR036291">
    <property type="entry name" value="NAD(P)-bd_dom_sf"/>
</dbReference>
<keyword evidence="9" id="KW-1185">Reference proteome</keyword>
<dbReference type="CDD" id="cd05289">
    <property type="entry name" value="MDR_like_2"/>
    <property type="match status" value="1"/>
</dbReference>
<keyword evidence="4" id="KW-0521">NADP</keyword>
<dbReference type="GO" id="GO:0003723">
    <property type="term" value="F:RNA binding"/>
    <property type="evidence" value="ECO:0007669"/>
    <property type="project" value="UniProtKB-KW"/>
</dbReference>
<evidence type="ECO:0000256" key="1">
    <source>
        <dbReference type="ARBA" id="ARBA00004496"/>
    </source>
</evidence>
<dbReference type="Proteomes" id="UP000031521">
    <property type="component" value="Chromosome"/>
</dbReference>
<sequence length="337" mass="35045">MWYDTDGRSFDSGEARDGPPSRPAAGKAEHKMENAMKAVQFSEYGGPEVLKLVEIDEPHAGPGQVRIAVRAAGVNPADWKRRAGYFRDFMPLEFPYTVGFEAAGIVDEIGEGVSGVSVGDAVFGLGSGATAEYAVLKSWAGKPEDMPFEVAGGLAVIAETAARSLDEAGAKAGDTVLLSGAAGGVGTAAIQIARARAMTVIGTASEPKHDYLRSLGAIPTTYGPGLADRVRDLAPEGVDVAIDIAGSDIIPELIGIVGDASRVLSIADFTAPEQGAKFSTTPQEHPERALEEAARLYSEGALRLKVERAFPLAQVGEAQALSETGHVTGKIVVTVDA</sequence>
<dbReference type="Gene3D" id="3.40.50.720">
    <property type="entry name" value="NAD(P)-binding Rossmann-like Domain"/>
    <property type="match status" value="1"/>
</dbReference>
<dbReference type="SUPFAM" id="SSF50129">
    <property type="entry name" value="GroES-like"/>
    <property type="match status" value="1"/>
</dbReference>
<dbReference type="InterPro" id="IPR051603">
    <property type="entry name" value="Zinc-ADH_QOR/CCCR"/>
</dbReference>
<feature type="domain" description="Enoyl reductase (ER)" evidence="7">
    <location>
        <begin position="45"/>
        <end position="333"/>
    </location>
</feature>
<dbReference type="AlphaFoldDB" id="A0A0B5E047"/>
<evidence type="ECO:0000256" key="2">
    <source>
        <dbReference type="ARBA" id="ARBA00011881"/>
    </source>
</evidence>